<dbReference type="STRING" id="7868.ENSCMIP00000033694"/>
<dbReference type="InterPro" id="IPR036507">
    <property type="entry name" value="Telomere_rpt-bd_fac_dimer_sf"/>
</dbReference>
<dbReference type="Proteomes" id="UP000314986">
    <property type="component" value="Unassembled WGS sequence"/>
</dbReference>
<reference evidence="2" key="2">
    <citation type="journal article" date="2007" name="PLoS Biol.">
        <title>Survey sequencing and comparative analysis of the elephant shark (Callorhinchus milii) genome.</title>
        <authorList>
            <person name="Venkatesh B."/>
            <person name="Kirkness E.F."/>
            <person name="Loh Y.H."/>
            <person name="Halpern A.L."/>
            <person name="Lee A.P."/>
            <person name="Johnson J."/>
            <person name="Dandona N."/>
            <person name="Viswanathan L.D."/>
            <person name="Tay A."/>
            <person name="Venter J.C."/>
            <person name="Strausberg R.L."/>
            <person name="Brenner S."/>
        </authorList>
    </citation>
    <scope>NUCLEOTIDE SEQUENCE [LARGE SCALE GENOMIC DNA]</scope>
</reference>
<accession>A0A4W3IT82</accession>
<dbReference type="PANTHER" id="PTHR46833">
    <property type="entry name" value="TELOMERIC REPEAT-BINDING FACTOR 2 TERF2"/>
    <property type="match status" value="1"/>
</dbReference>
<name>A0A4W3IT82_CALMI</name>
<dbReference type="GO" id="GO:0032210">
    <property type="term" value="P:regulation of telomere maintenance via telomerase"/>
    <property type="evidence" value="ECO:0007669"/>
    <property type="project" value="TreeGrafter"/>
</dbReference>
<dbReference type="Ensembl" id="ENSCMIT00000034203.1">
    <property type="protein sequence ID" value="ENSCMIP00000033694.1"/>
    <property type="gene ID" value="ENSCMIG00000014366.1"/>
</dbReference>
<dbReference type="InParanoid" id="A0A4W3IT82"/>
<evidence type="ECO:0000313" key="1">
    <source>
        <dbReference type="Ensembl" id="ENSCMIP00000033694.1"/>
    </source>
</evidence>
<dbReference type="AlphaFoldDB" id="A0A4W3IT82"/>
<proteinExistence type="predicted"/>
<dbReference type="GO" id="GO:0070198">
    <property type="term" value="P:protein localization to chromosome, telomeric region"/>
    <property type="evidence" value="ECO:0007669"/>
    <property type="project" value="TreeGrafter"/>
</dbReference>
<dbReference type="GO" id="GO:0031848">
    <property type="term" value="P:protection from non-homologous end joining at telomere"/>
    <property type="evidence" value="ECO:0007669"/>
    <property type="project" value="InterPro"/>
</dbReference>
<reference evidence="1" key="4">
    <citation type="submission" date="2025-08" db="UniProtKB">
        <authorList>
            <consortium name="Ensembl"/>
        </authorList>
    </citation>
    <scope>IDENTIFICATION</scope>
</reference>
<dbReference type="GO" id="GO:0098505">
    <property type="term" value="F:G-rich strand telomeric DNA binding"/>
    <property type="evidence" value="ECO:0007669"/>
    <property type="project" value="TreeGrafter"/>
</dbReference>
<dbReference type="GO" id="GO:0003691">
    <property type="term" value="F:double-stranded telomeric DNA binding"/>
    <property type="evidence" value="ECO:0007669"/>
    <property type="project" value="TreeGrafter"/>
</dbReference>
<dbReference type="PANTHER" id="PTHR46833:SF1">
    <property type="entry name" value="TELOMERIC REPEAT-BINDING FACTOR 2"/>
    <property type="match status" value="1"/>
</dbReference>
<dbReference type="Gene3D" id="1.25.40.210">
    <property type="entry name" value="Telomere repeat-binding factor, dimerisation domain"/>
    <property type="match status" value="1"/>
</dbReference>
<sequence>TWRRKTGDGADAPGPQQTVNHWILEYNLHCALEAFRSGQDEQFCAILDVITAVLKGPYNDTEEIAKKLLIIWFLAKFGKQNKHIIDFLHIPLCGKCVFTNLPFITFIQKETPYHWNLF</sequence>
<dbReference type="GO" id="GO:0032208">
    <property type="term" value="P:negative regulation of telomere maintenance via recombination"/>
    <property type="evidence" value="ECO:0007669"/>
    <property type="project" value="TreeGrafter"/>
</dbReference>
<reference evidence="2" key="1">
    <citation type="journal article" date="2006" name="Science">
        <title>Ancient noncoding elements conserved in the human genome.</title>
        <authorList>
            <person name="Venkatesh B."/>
            <person name="Kirkness E.F."/>
            <person name="Loh Y.H."/>
            <person name="Halpern A.L."/>
            <person name="Lee A.P."/>
            <person name="Johnson J."/>
            <person name="Dandona N."/>
            <person name="Viswanathan L.D."/>
            <person name="Tay A."/>
            <person name="Venter J.C."/>
            <person name="Strausberg R.L."/>
            <person name="Brenner S."/>
        </authorList>
    </citation>
    <scope>NUCLEOTIDE SEQUENCE [LARGE SCALE GENOMIC DNA]</scope>
</reference>
<dbReference type="GO" id="GO:1905839">
    <property type="term" value="P:negative regulation of telomeric D-loop disassembly"/>
    <property type="evidence" value="ECO:0007669"/>
    <property type="project" value="TreeGrafter"/>
</dbReference>
<dbReference type="GO" id="GO:0070187">
    <property type="term" value="C:shelterin complex"/>
    <property type="evidence" value="ECO:0007669"/>
    <property type="project" value="TreeGrafter"/>
</dbReference>
<dbReference type="GO" id="GO:0061820">
    <property type="term" value="P:telomeric D-loop disassembly"/>
    <property type="evidence" value="ECO:0007669"/>
    <property type="project" value="TreeGrafter"/>
</dbReference>
<keyword evidence="2" id="KW-1185">Reference proteome</keyword>
<dbReference type="InterPro" id="IPR030657">
    <property type="entry name" value="TERF2"/>
</dbReference>
<dbReference type="GO" id="GO:0003720">
    <property type="term" value="F:telomerase activity"/>
    <property type="evidence" value="ECO:0007669"/>
    <property type="project" value="TreeGrafter"/>
</dbReference>
<reference evidence="1" key="5">
    <citation type="submission" date="2025-09" db="UniProtKB">
        <authorList>
            <consortium name="Ensembl"/>
        </authorList>
    </citation>
    <scope>IDENTIFICATION</scope>
</reference>
<reference evidence="2" key="3">
    <citation type="journal article" date="2014" name="Nature">
        <title>Elephant shark genome provides unique insights into gnathostome evolution.</title>
        <authorList>
            <consortium name="International Elephant Shark Genome Sequencing Consortium"/>
            <person name="Venkatesh B."/>
            <person name="Lee A.P."/>
            <person name="Ravi V."/>
            <person name="Maurya A.K."/>
            <person name="Lian M.M."/>
            <person name="Swann J.B."/>
            <person name="Ohta Y."/>
            <person name="Flajnik M.F."/>
            <person name="Sutoh Y."/>
            <person name="Kasahara M."/>
            <person name="Hoon S."/>
            <person name="Gangu V."/>
            <person name="Roy S.W."/>
            <person name="Irimia M."/>
            <person name="Korzh V."/>
            <person name="Kondrychyn I."/>
            <person name="Lim Z.W."/>
            <person name="Tay B.H."/>
            <person name="Tohari S."/>
            <person name="Kong K.W."/>
            <person name="Ho S."/>
            <person name="Lorente-Galdos B."/>
            <person name="Quilez J."/>
            <person name="Marques-Bonet T."/>
            <person name="Raney B.J."/>
            <person name="Ingham P.W."/>
            <person name="Tay A."/>
            <person name="Hillier L.W."/>
            <person name="Minx P."/>
            <person name="Boehm T."/>
            <person name="Wilson R.K."/>
            <person name="Brenner S."/>
            <person name="Warren W.C."/>
        </authorList>
    </citation>
    <scope>NUCLEOTIDE SEQUENCE [LARGE SCALE GENOMIC DNA]</scope>
</reference>
<dbReference type="SUPFAM" id="SSF63600">
    <property type="entry name" value="Telomeric repeat binding factor (TRF) dimerisation domain"/>
    <property type="match status" value="1"/>
</dbReference>
<evidence type="ECO:0000313" key="2">
    <source>
        <dbReference type="Proteomes" id="UP000314986"/>
    </source>
</evidence>
<protein>
    <submittedName>
        <fullName evidence="1">Uncharacterized protein</fullName>
    </submittedName>
</protein>
<organism evidence="1 2">
    <name type="scientific">Callorhinchus milii</name>
    <name type="common">Ghost shark</name>
    <dbReference type="NCBI Taxonomy" id="7868"/>
    <lineage>
        <taxon>Eukaryota</taxon>
        <taxon>Metazoa</taxon>
        <taxon>Chordata</taxon>
        <taxon>Craniata</taxon>
        <taxon>Vertebrata</taxon>
        <taxon>Chondrichthyes</taxon>
        <taxon>Holocephali</taxon>
        <taxon>Chimaeriformes</taxon>
        <taxon>Callorhinchidae</taxon>
        <taxon>Callorhinchus</taxon>
    </lineage>
</organism>
<dbReference type="GO" id="GO:0031627">
    <property type="term" value="P:telomeric loop formation"/>
    <property type="evidence" value="ECO:0007669"/>
    <property type="project" value="TreeGrafter"/>
</dbReference>